<organism evidence="2 3">
    <name type="scientific">Lysobacter capsici AZ78</name>
    <dbReference type="NCBI Taxonomy" id="1444315"/>
    <lineage>
        <taxon>Bacteria</taxon>
        <taxon>Pseudomonadati</taxon>
        <taxon>Pseudomonadota</taxon>
        <taxon>Gammaproteobacteria</taxon>
        <taxon>Lysobacterales</taxon>
        <taxon>Lysobacteraceae</taxon>
        <taxon>Lysobacter</taxon>
    </lineage>
</organism>
<protein>
    <submittedName>
        <fullName evidence="2">Uncharacterized protein</fullName>
    </submittedName>
</protein>
<name>A0A108U9L0_9GAMM</name>
<dbReference type="EMBL" id="JAJA02000001">
    <property type="protein sequence ID" value="KWS05052.1"/>
    <property type="molecule type" value="Genomic_DNA"/>
</dbReference>
<dbReference type="GeneID" id="97901440"/>
<accession>A0A108U9L0</accession>
<dbReference type="Proteomes" id="UP000023435">
    <property type="component" value="Unassembled WGS sequence"/>
</dbReference>
<reference evidence="2 3" key="1">
    <citation type="journal article" date="2014" name="Genome Announc.">
        <title>Draft Genome Sequence of Lysobacter capsici AZ78, a Bacterium Antagonistic to Plant-Pathogenic Oomycetes.</title>
        <authorList>
            <person name="Puopolo G."/>
            <person name="Sonego P."/>
            <person name="Engelen K."/>
            <person name="Pertot I."/>
        </authorList>
    </citation>
    <scope>NUCLEOTIDE SEQUENCE [LARGE SCALE GENOMIC DNA]</scope>
    <source>
        <strain evidence="2 3">AZ78</strain>
    </source>
</reference>
<dbReference type="RefSeq" id="WP_194735244.1">
    <property type="nucleotide sequence ID" value="NZ_JAJA02000001.1"/>
</dbReference>
<gene>
    <name evidence="2" type="ORF">AZ78_2602</name>
</gene>
<evidence type="ECO:0000256" key="1">
    <source>
        <dbReference type="SAM" id="MobiDB-lite"/>
    </source>
</evidence>
<comment type="caution">
    <text evidence="2">The sequence shown here is derived from an EMBL/GenBank/DDBJ whole genome shotgun (WGS) entry which is preliminary data.</text>
</comment>
<evidence type="ECO:0000313" key="2">
    <source>
        <dbReference type="EMBL" id="KWS05052.1"/>
    </source>
</evidence>
<sequence length="113" mass="12395">MTDIILHNLDAILADRLRRVAEARGWSLQRTALHLIESGLFVVEAEMVGRFNDHDADALQEAIAALQEIPSDPGFSLIGRAEPQEAPKPRSAGPDLSGLELLEEFRPRTPDSA</sequence>
<proteinExistence type="predicted"/>
<keyword evidence="3" id="KW-1185">Reference proteome</keyword>
<feature type="compositionally biased region" description="Basic and acidic residues" evidence="1">
    <location>
        <begin position="103"/>
        <end position="113"/>
    </location>
</feature>
<dbReference type="AlphaFoldDB" id="A0A108U9L0"/>
<feature type="region of interest" description="Disordered" evidence="1">
    <location>
        <begin position="74"/>
        <end position="113"/>
    </location>
</feature>
<evidence type="ECO:0000313" key="3">
    <source>
        <dbReference type="Proteomes" id="UP000023435"/>
    </source>
</evidence>